<proteinExistence type="predicted"/>
<keyword evidence="3" id="KW-1185">Reference proteome</keyword>
<evidence type="ECO:0000313" key="3">
    <source>
        <dbReference type="Proteomes" id="UP001430356"/>
    </source>
</evidence>
<evidence type="ECO:0000256" key="1">
    <source>
        <dbReference type="SAM" id="Phobius"/>
    </source>
</evidence>
<reference evidence="2 3" key="1">
    <citation type="journal article" date="2021" name="MBio">
        <title>A New Model Trypanosomatid, Novymonas esmeraldas: Genomic Perception of Its 'Candidatus Pandoraea novymonadis' Endosymbiont.</title>
        <authorList>
            <person name="Zakharova A."/>
            <person name="Saura A."/>
            <person name="Butenko A."/>
            <person name="Podesvova L."/>
            <person name="Warmusova S."/>
            <person name="Kostygov A.Y."/>
            <person name="Nenarokova A."/>
            <person name="Lukes J."/>
            <person name="Opperdoes F.R."/>
            <person name="Yurchenko V."/>
        </authorList>
    </citation>
    <scope>NUCLEOTIDE SEQUENCE [LARGE SCALE GENOMIC DNA]</scope>
    <source>
        <strain evidence="2 3">E262AT.01</strain>
    </source>
</reference>
<dbReference type="EMBL" id="JAECZO010000324">
    <property type="protein sequence ID" value="KAK7199375.1"/>
    <property type="molecule type" value="Genomic_DNA"/>
</dbReference>
<dbReference type="Pfam" id="PF07344">
    <property type="entry name" value="Amastin"/>
    <property type="match status" value="1"/>
</dbReference>
<dbReference type="PANTHER" id="PTHR33297:SF4">
    <property type="entry name" value="AMASTIN"/>
    <property type="match status" value="1"/>
</dbReference>
<dbReference type="Proteomes" id="UP001430356">
    <property type="component" value="Unassembled WGS sequence"/>
</dbReference>
<feature type="transmembrane region" description="Helical" evidence="1">
    <location>
        <begin position="77"/>
        <end position="99"/>
    </location>
</feature>
<protein>
    <submittedName>
        <fullName evidence="2">Amastin-like surface protein-like protein</fullName>
    </submittedName>
</protein>
<feature type="transmembrane region" description="Helical" evidence="1">
    <location>
        <begin position="7"/>
        <end position="27"/>
    </location>
</feature>
<name>A0AAW0EYC9_9TRYP</name>
<dbReference type="InterPro" id="IPR009944">
    <property type="entry name" value="Amastin"/>
</dbReference>
<gene>
    <name evidence="2" type="ORF">NESM_000910900</name>
</gene>
<organism evidence="2 3">
    <name type="scientific">Novymonas esmeraldas</name>
    <dbReference type="NCBI Taxonomy" id="1808958"/>
    <lineage>
        <taxon>Eukaryota</taxon>
        <taxon>Discoba</taxon>
        <taxon>Euglenozoa</taxon>
        <taxon>Kinetoplastea</taxon>
        <taxon>Metakinetoplastina</taxon>
        <taxon>Trypanosomatida</taxon>
        <taxon>Trypanosomatidae</taxon>
        <taxon>Novymonas</taxon>
    </lineage>
</organism>
<keyword evidence="1" id="KW-1133">Transmembrane helix</keyword>
<dbReference type="AlphaFoldDB" id="A0AAW0EYC9"/>
<keyword evidence="1" id="KW-0472">Membrane</keyword>
<dbReference type="PANTHER" id="PTHR33297">
    <property type="entry name" value="AMASTIN-LIKE SURFACE PROTEIN-LIKE PROTEIN-RELATED"/>
    <property type="match status" value="1"/>
</dbReference>
<feature type="transmembrane region" description="Helical" evidence="1">
    <location>
        <begin position="149"/>
        <end position="171"/>
    </location>
</feature>
<keyword evidence="1" id="KW-0812">Transmembrane</keyword>
<accession>A0AAW0EYC9</accession>
<feature type="transmembrane region" description="Helical" evidence="1">
    <location>
        <begin position="106"/>
        <end position="129"/>
    </location>
</feature>
<evidence type="ECO:0000313" key="2">
    <source>
        <dbReference type="EMBL" id="KAK7199375.1"/>
    </source>
</evidence>
<sequence length="172" mass="18350">MGLIPPFIGAVVFTVLQFIVFLFVIVATPVAQFDPKSGSGCWTLFGFKNSCGSPGLDRTGTAAFGCVQRRNNMNGGAAFAIISIFTTLVALVFGVLMLLRISCAVFLPLLFTCLSVITILISWACVAGAYSIKMCNVYFYNGVNYGAGFGLMVTAWCLQVINVVVLVVLSFA</sequence>
<comment type="caution">
    <text evidence="2">The sequence shown here is derived from an EMBL/GenBank/DDBJ whole genome shotgun (WGS) entry which is preliminary data.</text>
</comment>